<protein>
    <submittedName>
        <fullName evidence="1">TonB-dependent outer membrane receptor Fepa1</fullName>
    </submittedName>
</protein>
<dbReference type="InterPro" id="IPR037066">
    <property type="entry name" value="Plug_dom_sf"/>
</dbReference>
<dbReference type="Gene3D" id="2.170.130.10">
    <property type="entry name" value="TonB-dependent receptor, plug domain"/>
    <property type="match status" value="1"/>
</dbReference>
<gene>
    <name evidence="1" type="ORF">B2A_05704</name>
</gene>
<sequence length="72" mass="7734">MLDVQNLLQRTPSINVRTPAPNGVRTNITFRAFNSGQFSETFAGVPINGVFNAGTTNAASDRNSIPLTLNNI</sequence>
<keyword evidence="1" id="KW-0675">Receptor</keyword>
<reference evidence="1" key="1">
    <citation type="submission" date="2013-08" db="EMBL/GenBank/DDBJ databases">
        <authorList>
            <person name="Mendez C."/>
            <person name="Richter M."/>
            <person name="Ferrer M."/>
            <person name="Sanchez J."/>
        </authorList>
    </citation>
    <scope>NUCLEOTIDE SEQUENCE</scope>
</reference>
<organism evidence="1">
    <name type="scientific">mine drainage metagenome</name>
    <dbReference type="NCBI Taxonomy" id="410659"/>
    <lineage>
        <taxon>unclassified sequences</taxon>
        <taxon>metagenomes</taxon>
        <taxon>ecological metagenomes</taxon>
    </lineage>
</organism>
<proteinExistence type="predicted"/>
<accession>T1AEC5</accession>
<feature type="non-terminal residue" evidence="1">
    <location>
        <position position="72"/>
    </location>
</feature>
<comment type="caution">
    <text evidence="1">The sequence shown here is derived from an EMBL/GenBank/DDBJ whole genome shotgun (WGS) entry which is preliminary data.</text>
</comment>
<dbReference type="AlphaFoldDB" id="T1AEC5"/>
<evidence type="ECO:0000313" key="1">
    <source>
        <dbReference type="EMBL" id="EQD55477.1"/>
    </source>
</evidence>
<reference evidence="1" key="2">
    <citation type="journal article" date="2014" name="ISME J.">
        <title>Microbial stratification in low pH oxic and suboxic macroscopic growths along an acid mine drainage.</title>
        <authorList>
            <person name="Mendez-Garcia C."/>
            <person name="Mesa V."/>
            <person name="Sprenger R.R."/>
            <person name="Richter M."/>
            <person name="Diez M.S."/>
            <person name="Solano J."/>
            <person name="Bargiela R."/>
            <person name="Golyshina O.V."/>
            <person name="Manteca A."/>
            <person name="Ramos J.L."/>
            <person name="Gallego J.R."/>
            <person name="Llorente I."/>
            <person name="Martins Dos Santos V.A."/>
            <person name="Jensen O.N."/>
            <person name="Pelaez A.I."/>
            <person name="Sanchez J."/>
            <person name="Ferrer M."/>
        </authorList>
    </citation>
    <scope>NUCLEOTIDE SEQUENCE</scope>
</reference>
<name>T1AEC5_9ZZZZ</name>
<dbReference type="EMBL" id="AUZZ01003969">
    <property type="protein sequence ID" value="EQD55477.1"/>
    <property type="molecule type" value="Genomic_DNA"/>
</dbReference>